<dbReference type="Gramene" id="KFK40539">
    <property type="protein sequence ID" value="KFK40539"/>
    <property type="gene ID" value="AALP_AA2G008900"/>
</dbReference>
<proteinExistence type="predicted"/>
<organism evidence="1 2">
    <name type="scientific">Arabis alpina</name>
    <name type="common">Alpine rock-cress</name>
    <dbReference type="NCBI Taxonomy" id="50452"/>
    <lineage>
        <taxon>Eukaryota</taxon>
        <taxon>Viridiplantae</taxon>
        <taxon>Streptophyta</taxon>
        <taxon>Embryophyta</taxon>
        <taxon>Tracheophyta</taxon>
        <taxon>Spermatophyta</taxon>
        <taxon>Magnoliopsida</taxon>
        <taxon>eudicotyledons</taxon>
        <taxon>Gunneridae</taxon>
        <taxon>Pentapetalae</taxon>
        <taxon>rosids</taxon>
        <taxon>malvids</taxon>
        <taxon>Brassicales</taxon>
        <taxon>Brassicaceae</taxon>
        <taxon>Arabideae</taxon>
        <taxon>Arabis</taxon>
    </lineage>
</organism>
<evidence type="ECO:0008006" key="3">
    <source>
        <dbReference type="Google" id="ProtNLM"/>
    </source>
</evidence>
<dbReference type="InterPro" id="IPR006525">
    <property type="entry name" value="Cystatin-related_pln"/>
</dbReference>
<dbReference type="SUPFAM" id="SSF54403">
    <property type="entry name" value="Cystatin/monellin"/>
    <property type="match status" value="1"/>
</dbReference>
<dbReference type="OrthoDB" id="1101070at2759"/>
<reference evidence="2" key="1">
    <citation type="journal article" date="2015" name="Nat. Plants">
        <title>Genome expansion of Arabis alpina linked with retrotransposition and reduced symmetric DNA methylation.</title>
        <authorList>
            <person name="Willing E.M."/>
            <person name="Rawat V."/>
            <person name="Mandakova T."/>
            <person name="Maumus F."/>
            <person name="James G.V."/>
            <person name="Nordstroem K.J."/>
            <person name="Becker C."/>
            <person name="Warthmann N."/>
            <person name="Chica C."/>
            <person name="Szarzynska B."/>
            <person name="Zytnicki M."/>
            <person name="Albani M.C."/>
            <person name="Kiefer C."/>
            <person name="Bergonzi S."/>
            <person name="Castaings L."/>
            <person name="Mateos J.L."/>
            <person name="Berns M.C."/>
            <person name="Bujdoso N."/>
            <person name="Piofczyk T."/>
            <person name="de Lorenzo L."/>
            <person name="Barrero-Sicilia C."/>
            <person name="Mateos I."/>
            <person name="Piednoel M."/>
            <person name="Hagmann J."/>
            <person name="Chen-Min-Tao R."/>
            <person name="Iglesias-Fernandez R."/>
            <person name="Schuster S.C."/>
            <person name="Alonso-Blanco C."/>
            <person name="Roudier F."/>
            <person name="Carbonero P."/>
            <person name="Paz-Ares J."/>
            <person name="Davis S.J."/>
            <person name="Pecinka A."/>
            <person name="Quesneville H."/>
            <person name="Colot V."/>
            <person name="Lysak M.A."/>
            <person name="Weigel D."/>
            <person name="Coupland G."/>
            <person name="Schneeberger K."/>
        </authorList>
    </citation>
    <scope>NUCLEOTIDE SEQUENCE [LARGE SCALE GENOMIC DNA]</scope>
    <source>
        <strain evidence="2">cv. Pajares</strain>
    </source>
</reference>
<name>A0A087HEI7_ARAAL</name>
<dbReference type="Proteomes" id="UP000029120">
    <property type="component" value="Chromosome 2"/>
</dbReference>
<dbReference type="NCBIfam" id="TIGR01638">
    <property type="entry name" value="Atha_cystat_rel"/>
    <property type="match status" value="1"/>
</dbReference>
<gene>
    <name evidence="1" type="ordered locus">AALP_Aa2g008900</name>
</gene>
<dbReference type="PANTHER" id="PTHR31228:SF36">
    <property type="entry name" value="CYSTATIN_MONELLIN SUPERFAMILY PROTEIN"/>
    <property type="match status" value="1"/>
</dbReference>
<dbReference type="InterPro" id="IPR046350">
    <property type="entry name" value="Cystatin_sf"/>
</dbReference>
<accession>A0A087HEI7</accession>
<sequence>MDDFEGWTKWLEPAVLLWEPTDDDYEIPPYMTRTDGDGKPNYTPDEEFDIMDEQVNKSDGFDIDFSPFRCVFNYHPAVLDSLQFVKEPETSVDLLSRLSKGSLDGYNKDNKTEFEFVKVVRANYHFACAIMFLITFQVKDPYDGLIKNFQARVRYAEDIMLDYVFCRPQPHQKVACVGVRKTDVEQVVEKDVEKDGKKPRLD</sequence>
<evidence type="ECO:0000313" key="2">
    <source>
        <dbReference type="Proteomes" id="UP000029120"/>
    </source>
</evidence>
<dbReference type="PANTHER" id="PTHR31228">
    <property type="entry name" value="CYSTATIN/MONELLIN SUPERFAMILY PROTEIN"/>
    <property type="match status" value="1"/>
</dbReference>
<dbReference type="EMBL" id="CM002870">
    <property type="protein sequence ID" value="KFK40539.1"/>
    <property type="molecule type" value="Genomic_DNA"/>
</dbReference>
<keyword evidence="2" id="KW-1185">Reference proteome</keyword>
<dbReference type="OMA" id="NIGVKYY"/>
<protein>
    <recommendedName>
        <fullName evidence="3">Cystatin domain-containing protein</fullName>
    </recommendedName>
</protein>
<dbReference type="Gene3D" id="3.10.450.10">
    <property type="match status" value="1"/>
</dbReference>
<dbReference type="AlphaFoldDB" id="A0A087HEI7"/>
<evidence type="ECO:0000313" key="1">
    <source>
        <dbReference type="EMBL" id="KFK40539.1"/>
    </source>
</evidence>